<comment type="function">
    <text evidence="8">Catalyzes a mechanistically unusual reaction, the ATP-dependent insertion of CO2 between the N7 and N8 nitrogen atoms of 7,8-diaminopelargonic acid (DAPA, also called 7,8-diammoniononanoate) to form a ureido ring.</text>
</comment>
<dbReference type="InterPro" id="IPR027417">
    <property type="entry name" value="P-loop_NTPase"/>
</dbReference>
<feature type="active site" evidence="8">
    <location>
        <position position="37"/>
    </location>
</feature>
<dbReference type="PIRSF" id="PIRSF006755">
    <property type="entry name" value="DTB_synth"/>
    <property type="match status" value="1"/>
</dbReference>
<keyword evidence="4 8" id="KW-0547">Nucleotide-binding</keyword>
<dbReference type="EC" id="6.3.3.3" evidence="8"/>
<dbReference type="SUPFAM" id="SSF52540">
    <property type="entry name" value="P-loop containing nucleoside triphosphate hydrolases"/>
    <property type="match status" value="1"/>
</dbReference>
<accession>A0A4R4A5X9</accession>
<dbReference type="AlphaFoldDB" id="A0A4R4A5X9"/>
<dbReference type="FunFam" id="3.40.50.300:FF:000292">
    <property type="entry name" value="ATP-dependent dethiobiotin synthetase BioD"/>
    <property type="match status" value="1"/>
</dbReference>
<dbReference type="GO" id="GO:0004141">
    <property type="term" value="F:dethiobiotin synthase activity"/>
    <property type="evidence" value="ECO:0007669"/>
    <property type="project" value="UniProtKB-UniRule"/>
</dbReference>
<evidence type="ECO:0000256" key="1">
    <source>
        <dbReference type="ARBA" id="ARBA00022490"/>
    </source>
</evidence>
<protein>
    <recommendedName>
        <fullName evidence="8">ATP-dependent dethiobiotin synthetase BioD</fullName>
        <ecNumber evidence="8">6.3.3.3</ecNumber>
    </recommendedName>
    <alternativeName>
        <fullName evidence="8">DTB synthetase</fullName>
        <shortName evidence="8">DTBS</shortName>
    </alternativeName>
    <alternativeName>
        <fullName evidence="8">Dethiobiotin synthase</fullName>
    </alternativeName>
</protein>
<feature type="binding site" evidence="8">
    <location>
        <begin position="115"/>
        <end position="118"/>
    </location>
    <ligand>
        <name>ATP</name>
        <dbReference type="ChEBI" id="CHEBI:30616"/>
    </ligand>
</feature>
<comment type="pathway">
    <text evidence="8">Cofactor biosynthesis; biotin biosynthesis; biotin from 7,8-diaminononanoate: step 1/2.</text>
</comment>
<dbReference type="Pfam" id="PF13500">
    <property type="entry name" value="AAA_26"/>
    <property type="match status" value="1"/>
</dbReference>
<evidence type="ECO:0000256" key="2">
    <source>
        <dbReference type="ARBA" id="ARBA00022598"/>
    </source>
</evidence>
<comment type="caution">
    <text evidence="8">Lacks conserved residue(s) required for the propagation of feature annotation.</text>
</comment>
<feature type="binding site" evidence="8">
    <location>
        <begin position="204"/>
        <end position="206"/>
    </location>
    <ligand>
        <name>ATP</name>
        <dbReference type="ChEBI" id="CHEBI:30616"/>
    </ligand>
</feature>
<feature type="binding site" evidence="8">
    <location>
        <position position="54"/>
    </location>
    <ligand>
        <name>ATP</name>
        <dbReference type="ChEBI" id="CHEBI:30616"/>
    </ligand>
</feature>
<dbReference type="GO" id="GO:0042803">
    <property type="term" value="F:protein homodimerization activity"/>
    <property type="evidence" value="ECO:0007669"/>
    <property type="project" value="UniProtKB-ARBA"/>
</dbReference>
<comment type="cofactor">
    <cofactor evidence="8">
        <name>Mg(2+)</name>
        <dbReference type="ChEBI" id="CHEBI:18420"/>
    </cofactor>
</comment>
<feature type="binding site" evidence="8">
    <location>
        <position position="208"/>
    </location>
    <ligand>
        <name>ATP</name>
        <dbReference type="ChEBI" id="CHEBI:30616"/>
    </ligand>
</feature>
<evidence type="ECO:0000256" key="3">
    <source>
        <dbReference type="ARBA" id="ARBA00022723"/>
    </source>
</evidence>
<dbReference type="InterPro" id="IPR004472">
    <property type="entry name" value="DTB_synth_BioD"/>
</dbReference>
<dbReference type="PANTHER" id="PTHR43210:SF5">
    <property type="entry name" value="DETHIOBIOTIN SYNTHETASE"/>
    <property type="match status" value="1"/>
</dbReference>
<dbReference type="RefSeq" id="WP_123139686.1">
    <property type="nucleotide sequence ID" value="NZ_NRRH01000027.1"/>
</dbReference>
<name>A0A4R4A5X9_MARGR</name>
<keyword evidence="3 8" id="KW-0479">Metal-binding</keyword>
<comment type="subcellular location">
    <subcellularLocation>
        <location evidence="8">Cytoplasm</location>
    </subcellularLocation>
</comment>
<sequence length="224" mass="23386">MPGLFVTGTDTDCGKTAVSQGLIAALAARELRVLGMKPVASGCVETADGLRNDDAERLAAAGWCEQPYARINPYAFAPAIAPHVAAAEAGVEIALAPIRDAYRALSDEADWVVVEGAGGWRVPLGDRLSMRDLPRALDLPVVLVVGVKLGCINHALLTQDSIRASGCPLVGWVANQVDPTMPASAANLDTLTRAIAAPRLGVVPWLNQFTPATVAAHLDPTPLL</sequence>
<keyword evidence="5 8" id="KW-0093">Biotin biosynthesis</keyword>
<feature type="binding site" evidence="8">
    <location>
        <position position="54"/>
    </location>
    <ligand>
        <name>Mg(2+)</name>
        <dbReference type="ChEBI" id="CHEBI:18420"/>
    </ligand>
</feature>
<evidence type="ECO:0000256" key="4">
    <source>
        <dbReference type="ARBA" id="ARBA00022741"/>
    </source>
</evidence>
<keyword evidence="6 8" id="KW-0067">ATP-binding</keyword>
<dbReference type="GO" id="GO:0009102">
    <property type="term" value="P:biotin biosynthetic process"/>
    <property type="evidence" value="ECO:0007669"/>
    <property type="project" value="UniProtKB-UniRule"/>
</dbReference>
<dbReference type="EMBL" id="SMDC01000015">
    <property type="protein sequence ID" value="TCW33313.1"/>
    <property type="molecule type" value="Genomic_DNA"/>
</dbReference>
<comment type="subunit">
    <text evidence="8">Homodimer.</text>
</comment>
<evidence type="ECO:0000256" key="5">
    <source>
        <dbReference type="ARBA" id="ARBA00022756"/>
    </source>
</evidence>
<evidence type="ECO:0000313" key="9">
    <source>
        <dbReference type="EMBL" id="TCW33313.1"/>
    </source>
</evidence>
<evidence type="ECO:0000256" key="8">
    <source>
        <dbReference type="HAMAP-Rule" id="MF_00336"/>
    </source>
</evidence>
<dbReference type="GO" id="GO:0005524">
    <property type="term" value="F:ATP binding"/>
    <property type="evidence" value="ECO:0007669"/>
    <property type="project" value="UniProtKB-UniRule"/>
</dbReference>
<dbReference type="GO" id="GO:0005829">
    <property type="term" value="C:cytosol"/>
    <property type="evidence" value="ECO:0007669"/>
    <property type="project" value="TreeGrafter"/>
</dbReference>
<dbReference type="GO" id="GO:0000287">
    <property type="term" value="F:magnesium ion binding"/>
    <property type="evidence" value="ECO:0007669"/>
    <property type="project" value="UniProtKB-UniRule"/>
</dbReference>
<dbReference type="UniPathway" id="UPA00078">
    <property type="reaction ID" value="UER00161"/>
</dbReference>
<evidence type="ECO:0000313" key="10">
    <source>
        <dbReference type="Proteomes" id="UP000295247"/>
    </source>
</evidence>
<gene>
    <name evidence="8" type="primary">bioD</name>
    <name evidence="9" type="ORF">EDC29_11565</name>
</gene>
<dbReference type="NCBIfam" id="TIGR00347">
    <property type="entry name" value="bioD"/>
    <property type="match status" value="1"/>
</dbReference>
<keyword evidence="2 8" id="KW-0436">Ligase</keyword>
<proteinExistence type="inferred from homology"/>
<feature type="binding site" evidence="8">
    <location>
        <position position="41"/>
    </location>
    <ligand>
        <name>substrate</name>
    </ligand>
</feature>
<dbReference type="HAMAP" id="MF_00336">
    <property type="entry name" value="BioD"/>
    <property type="match status" value="1"/>
</dbReference>
<organism evidence="9 10">
    <name type="scientific">Marichromatium gracile</name>
    <name type="common">Chromatium gracile</name>
    <dbReference type="NCBI Taxonomy" id="1048"/>
    <lineage>
        <taxon>Bacteria</taxon>
        <taxon>Pseudomonadati</taxon>
        <taxon>Pseudomonadota</taxon>
        <taxon>Gammaproteobacteria</taxon>
        <taxon>Chromatiales</taxon>
        <taxon>Chromatiaceae</taxon>
        <taxon>Marichromatium</taxon>
    </lineage>
</organism>
<dbReference type="Gene3D" id="3.40.50.300">
    <property type="entry name" value="P-loop containing nucleotide triphosphate hydrolases"/>
    <property type="match status" value="1"/>
</dbReference>
<feature type="binding site" evidence="8">
    <location>
        <position position="16"/>
    </location>
    <ligand>
        <name>Mg(2+)</name>
        <dbReference type="ChEBI" id="CHEBI:18420"/>
    </ligand>
</feature>
<feature type="binding site" evidence="8">
    <location>
        <position position="115"/>
    </location>
    <ligand>
        <name>Mg(2+)</name>
        <dbReference type="ChEBI" id="CHEBI:18420"/>
    </ligand>
</feature>
<keyword evidence="7 8" id="KW-0460">Magnesium</keyword>
<dbReference type="Proteomes" id="UP000295247">
    <property type="component" value="Unassembled WGS sequence"/>
</dbReference>
<keyword evidence="1 8" id="KW-0963">Cytoplasm</keyword>
<comment type="catalytic activity">
    <reaction evidence="8">
        <text>(7R,8S)-7,8-diammoniononanoate + CO2 + ATP = (4R,5S)-dethiobiotin + ADP + phosphate + 3 H(+)</text>
        <dbReference type="Rhea" id="RHEA:15805"/>
        <dbReference type="ChEBI" id="CHEBI:15378"/>
        <dbReference type="ChEBI" id="CHEBI:16526"/>
        <dbReference type="ChEBI" id="CHEBI:30616"/>
        <dbReference type="ChEBI" id="CHEBI:43474"/>
        <dbReference type="ChEBI" id="CHEBI:149469"/>
        <dbReference type="ChEBI" id="CHEBI:149473"/>
        <dbReference type="ChEBI" id="CHEBI:456216"/>
        <dbReference type="EC" id="6.3.3.3"/>
    </reaction>
</comment>
<comment type="caution">
    <text evidence="9">The sequence shown here is derived from an EMBL/GenBank/DDBJ whole genome shotgun (WGS) entry which is preliminary data.</text>
</comment>
<comment type="similarity">
    <text evidence="8">Belongs to the dethiobiotin synthetase family.</text>
</comment>
<dbReference type="PANTHER" id="PTHR43210">
    <property type="entry name" value="DETHIOBIOTIN SYNTHETASE"/>
    <property type="match status" value="1"/>
</dbReference>
<feature type="binding site" evidence="8">
    <location>
        <begin position="175"/>
        <end position="176"/>
    </location>
    <ligand>
        <name>ATP</name>
        <dbReference type="ChEBI" id="CHEBI:30616"/>
    </ligand>
</feature>
<reference evidence="9 10" key="1">
    <citation type="submission" date="2019-03" db="EMBL/GenBank/DDBJ databases">
        <title>Genomic Encyclopedia of Type Strains, Phase IV (KMG-IV): sequencing the most valuable type-strain genomes for metagenomic binning, comparative biology and taxonomic classification.</title>
        <authorList>
            <person name="Goeker M."/>
        </authorList>
    </citation>
    <scope>NUCLEOTIDE SEQUENCE [LARGE SCALE GENOMIC DNA]</scope>
    <source>
        <strain evidence="9 10">DSM 203</strain>
    </source>
</reference>
<dbReference type="CDD" id="cd03109">
    <property type="entry name" value="DTBS"/>
    <property type="match status" value="1"/>
</dbReference>
<evidence type="ECO:0000256" key="7">
    <source>
        <dbReference type="ARBA" id="ARBA00022842"/>
    </source>
</evidence>
<evidence type="ECO:0000256" key="6">
    <source>
        <dbReference type="ARBA" id="ARBA00022840"/>
    </source>
</evidence>